<keyword evidence="4" id="KW-1185">Reference proteome</keyword>
<keyword evidence="2" id="KW-0472">Membrane</keyword>
<dbReference type="PANTHER" id="PTHR34364">
    <property type="entry name" value="WAS/WASL-INTERACTING FAMILY PROTEIN"/>
    <property type="match status" value="1"/>
</dbReference>
<proteinExistence type="predicted"/>
<gene>
    <name evidence="3" type="ORF">QJS10_CPB18g00787</name>
</gene>
<evidence type="ECO:0000313" key="4">
    <source>
        <dbReference type="Proteomes" id="UP001180020"/>
    </source>
</evidence>
<feature type="region of interest" description="Disordered" evidence="1">
    <location>
        <begin position="86"/>
        <end position="118"/>
    </location>
</feature>
<name>A0AAV9CNJ0_ACOCL</name>
<keyword evidence="2" id="KW-0812">Transmembrane</keyword>
<evidence type="ECO:0000256" key="2">
    <source>
        <dbReference type="SAM" id="Phobius"/>
    </source>
</evidence>
<dbReference type="PANTHER" id="PTHR34364:SF1">
    <property type="entry name" value="WAS_WASL-INTERACTING FAMILY PROTEIN"/>
    <property type="match status" value="1"/>
</dbReference>
<reference evidence="3" key="2">
    <citation type="submission" date="2023-06" db="EMBL/GenBank/DDBJ databases">
        <authorList>
            <person name="Ma L."/>
            <person name="Liu K.-W."/>
            <person name="Li Z."/>
            <person name="Hsiao Y.-Y."/>
            <person name="Qi Y."/>
            <person name="Fu T."/>
            <person name="Tang G."/>
            <person name="Zhang D."/>
            <person name="Sun W.-H."/>
            <person name="Liu D.-K."/>
            <person name="Li Y."/>
            <person name="Chen G.-Z."/>
            <person name="Liu X.-D."/>
            <person name="Liao X.-Y."/>
            <person name="Jiang Y.-T."/>
            <person name="Yu X."/>
            <person name="Hao Y."/>
            <person name="Huang J."/>
            <person name="Zhao X.-W."/>
            <person name="Ke S."/>
            <person name="Chen Y.-Y."/>
            <person name="Wu W.-L."/>
            <person name="Hsu J.-L."/>
            <person name="Lin Y.-F."/>
            <person name="Huang M.-D."/>
            <person name="Li C.-Y."/>
            <person name="Huang L."/>
            <person name="Wang Z.-W."/>
            <person name="Zhao X."/>
            <person name="Zhong W.-Y."/>
            <person name="Peng D.-H."/>
            <person name="Ahmad S."/>
            <person name="Lan S."/>
            <person name="Zhang J.-S."/>
            <person name="Tsai W.-C."/>
            <person name="Van De Peer Y."/>
            <person name="Liu Z.-J."/>
        </authorList>
    </citation>
    <scope>NUCLEOTIDE SEQUENCE</scope>
    <source>
        <strain evidence="3">CP</strain>
        <tissue evidence="3">Leaves</tissue>
    </source>
</reference>
<feature type="region of interest" description="Disordered" evidence="1">
    <location>
        <begin position="1"/>
        <end position="57"/>
    </location>
</feature>
<reference evidence="3" key="1">
    <citation type="journal article" date="2023" name="Nat. Commun.">
        <title>Diploid and tetraploid genomes of Acorus and the evolution of monocots.</title>
        <authorList>
            <person name="Ma L."/>
            <person name="Liu K.W."/>
            <person name="Li Z."/>
            <person name="Hsiao Y.Y."/>
            <person name="Qi Y."/>
            <person name="Fu T."/>
            <person name="Tang G.D."/>
            <person name="Zhang D."/>
            <person name="Sun W.H."/>
            <person name="Liu D.K."/>
            <person name="Li Y."/>
            <person name="Chen G.Z."/>
            <person name="Liu X.D."/>
            <person name="Liao X.Y."/>
            <person name="Jiang Y.T."/>
            <person name="Yu X."/>
            <person name="Hao Y."/>
            <person name="Huang J."/>
            <person name="Zhao X.W."/>
            <person name="Ke S."/>
            <person name="Chen Y.Y."/>
            <person name="Wu W.L."/>
            <person name="Hsu J.L."/>
            <person name="Lin Y.F."/>
            <person name="Huang M.D."/>
            <person name="Li C.Y."/>
            <person name="Huang L."/>
            <person name="Wang Z.W."/>
            <person name="Zhao X."/>
            <person name="Zhong W.Y."/>
            <person name="Peng D.H."/>
            <person name="Ahmad S."/>
            <person name="Lan S."/>
            <person name="Zhang J.S."/>
            <person name="Tsai W.C."/>
            <person name="Van de Peer Y."/>
            <person name="Liu Z.J."/>
        </authorList>
    </citation>
    <scope>NUCLEOTIDE SEQUENCE</scope>
    <source>
        <strain evidence="3">CP</strain>
    </source>
</reference>
<dbReference type="AlphaFoldDB" id="A0AAV9CNJ0"/>
<dbReference type="EMBL" id="JAUJYO010000018">
    <property type="protein sequence ID" value="KAK1289939.1"/>
    <property type="molecule type" value="Genomic_DNA"/>
</dbReference>
<organism evidence="3 4">
    <name type="scientific">Acorus calamus</name>
    <name type="common">Sweet flag</name>
    <dbReference type="NCBI Taxonomy" id="4465"/>
    <lineage>
        <taxon>Eukaryota</taxon>
        <taxon>Viridiplantae</taxon>
        <taxon>Streptophyta</taxon>
        <taxon>Embryophyta</taxon>
        <taxon>Tracheophyta</taxon>
        <taxon>Spermatophyta</taxon>
        <taxon>Magnoliopsida</taxon>
        <taxon>Liliopsida</taxon>
        <taxon>Acoraceae</taxon>
        <taxon>Acorus</taxon>
    </lineage>
</organism>
<comment type="caution">
    <text evidence="3">The sequence shown here is derived from an EMBL/GenBank/DDBJ whole genome shotgun (WGS) entry which is preliminary data.</text>
</comment>
<protein>
    <submittedName>
        <fullName evidence="3">Uncharacterized protein</fullName>
    </submittedName>
</protein>
<dbReference type="Proteomes" id="UP001180020">
    <property type="component" value="Unassembled WGS sequence"/>
</dbReference>
<sequence>MTDGPKLLTRKPPKGELKRKAKESSSSSLKSPPLPTHPMDPTSASAPPPPPPPKESFARRFKFVWPVLLTINLAVGAYLFMRTRNKDSGVEDSGKAVGEVPASPDEKTTSWTDVPQKKEVPVADNISVPLSVTRLAKVSETVSQDEWSGALKWMLEEKRKVKPANPVEKKKIDEEKALLKQYIRSKSIPNW</sequence>
<accession>A0AAV9CNJ0</accession>
<feature type="transmembrane region" description="Helical" evidence="2">
    <location>
        <begin position="63"/>
        <end position="81"/>
    </location>
</feature>
<keyword evidence="2" id="KW-1133">Transmembrane helix</keyword>
<evidence type="ECO:0000313" key="3">
    <source>
        <dbReference type="EMBL" id="KAK1289939.1"/>
    </source>
</evidence>
<evidence type="ECO:0000256" key="1">
    <source>
        <dbReference type="SAM" id="MobiDB-lite"/>
    </source>
</evidence>